<feature type="transmembrane region" description="Helical" evidence="8">
    <location>
        <begin position="262"/>
        <end position="287"/>
    </location>
</feature>
<dbReference type="InterPro" id="IPR050256">
    <property type="entry name" value="Glycosyltransferase_2"/>
</dbReference>
<evidence type="ECO:0000259" key="9">
    <source>
        <dbReference type="Pfam" id="PF00535"/>
    </source>
</evidence>
<comment type="caution">
    <text evidence="10">The sequence shown here is derived from an EMBL/GenBank/DDBJ whole genome shotgun (WGS) entry which is preliminary data.</text>
</comment>
<feature type="transmembrane region" description="Helical" evidence="8">
    <location>
        <begin position="236"/>
        <end position="256"/>
    </location>
</feature>
<evidence type="ECO:0000313" key="10">
    <source>
        <dbReference type="EMBL" id="MDT0556048.1"/>
    </source>
</evidence>
<dbReference type="Pfam" id="PF00535">
    <property type="entry name" value="Glycos_transf_2"/>
    <property type="match status" value="1"/>
</dbReference>
<keyword evidence="3 10" id="KW-0808">Transferase</keyword>
<gene>
    <name evidence="10" type="ORF">RM538_08540</name>
</gene>
<evidence type="ECO:0000256" key="5">
    <source>
        <dbReference type="ARBA" id="ARBA00022985"/>
    </source>
</evidence>
<keyword evidence="7 8" id="KW-0472">Membrane</keyword>
<dbReference type="Gene3D" id="3.90.550.10">
    <property type="entry name" value="Spore Coat Polysaccharide Biosynthesis Protein SpsA, Chain A"/>
    <property type="match status" value="1"/>
</dbReference>
<dbReference type="InterPro" id="IPR029044">
    <property type="entry name" value="Nucleotide-diphossugar_trans"/>
</dbReference>
<dbReference type="RefSeq" id="WP_311333001.1">
    <property type="nucleotide sequence ID" value="NZ_JAVRHZ010000004.1"/>
</dbReference>
<dbReference type="PANTHER" id="PTHR48090:SF3">
    <property type="entry name" value="UNDECAPRENYL-PHOSPHATE 4-DEOXY-4-FORMAMIDO-L-ARABINOSE TRANSFERASE"/>
    <property type="match status" value="1"/>
</dbReference>
<evidence type="ECO:0000313" key="11">
    <source>
        <dbReference type="Proteomes" id="UP001254488"/>
    </source>
</evidence>
<evidence type="ECO:0000256" key="2">
    <source>
        <dbReference type="ARBA" id="ARBA00022676"/>
    </source>
</evidence>
<dbReference type="EC" id="2.4.-.-" evidence="10"/>
<dbReference type="GO" id="GO:0016757">
    <property type="term" value="F:glycosyltransferase activity"/>
    <property type="evidence" value="ECO:0007669"/>
    <property type="project" value="UniProtKB-KW"/>
</dbReference>
<dbReference type="EMBL" id="JAVRHZ010000004">
    <property type="protein sequence ID" value="MDT0556048.1"/>
    <property type="molecule type" value="Genomic_DNA"/>
</dbReference>
<name>A0ABU2YG74_9FLAO</name>
<proteinExistence type="predicted"/>
<sequence>MDKTLSLVVPVYFEEAVISRFILEVAEALNEIDIVYEIVFIDDGSTDNTVGLIKKEAKKNTAIKLIELSYNHGKQAALTAGITYAKGDYLLYMDPDLQDPPKEIIRFITEIEKGYDLVFGVRKEKKDTFINSIFSKIFWSVLRRFTGLKIPKGLAVMRIFNRKFANKFLEYKEQNRFIEGIFMHIGMKQTSIKIEQRERFAGTSKFNFKRKMNLAFDAIFDFSELPLKFAVKLGSFLIFIGVLLLLVLIFLKLYLINFQSGWPSLIGALIVATGLQLFFIGIAALYIGKIYKESKSRPLFSVLELTNIDTKE</sequence>
<evidence type="ECO:0000256" key="3">
    <source>
        <dbReference type="ARBA" id="ARBA00022679"/>
    </source>
</evidence>
<dbReference type="InterPro" id="IPR001173">
    <property type="entry name" value="Glyco_trans_2-like"/>
</dbReference>
<evidence type="ECO:0000256" key="7">
    <source>
        <dbReference type="ARBA" id="ARBA00023136"/>
    </source>
</evidence>
<dbReference type="PANTHER" id="PTHR48090">
    <property type="entry name" value="UNDECAPRENYL-PHOSPHATE 4-DEOXY-4-FORMAMIDO-L-ARABINOSE TRANSFERASE-RELATED"/>
    <property type="match status" value="1"/>
</dbReference>
<evidence type="ECO:0000256" key="1">
    <source>
        <dbReference type="ARBA" id="ARBA00022475"/>
    </source>
</evidence>
<accession>A0ABU2YG74</accession>
<evidence type="ECO:0000256" key="6">
    <source>
        <dbReference type="ARBA" id="ARBA00022989"/>
    </source>
</evidence>
<dbReference type="SUPFAM" id="SSF53448">
    <property type="entry name" value="Nucleotide-diphospho-sugar transferases"/>
    <property type="match status" value="1"/>
</dbReference>
<dbReference type="Proteomes" id="UP001254488">
    <property type="component" value="Unassembled WGS sequence"/>
</dbReference>
<evidence type="ECO:0000256" key="8">
    <source>
        <dbReference type="SAM" id="Phobius"/>
    </source>
</evidence>
<keyword evidence="2 10" id="KW-0328">Glycosyltransferase</keyword>
<reference evidence="10 11" key="1">
    <citation type="submission" date="2023-09" db="EMBL/GenBank/DDBJ databases">
        <authorList>
            <person name="Rey-Velasco X."/>
        </authorList>
    </citation>
    <scope>NUCLEOTIDE SEQUENCE [LARGE SCALE GENOMIC DNA]</scope>
    <source>
        <strain evidence="10 11">W242</strain>
    </source>
</reference>
<protein>
    <submittedName>
        <fullName evidence="10">Glycosyltransferase family 2 protein</fullName>
        <ecNumber evidence="10">2.4.-.-</ecNumber>
    </submittedName>
</protein>
<dbReference type="CDD" id="cd04187">
    <property type="entry name" value="DPM1_like_bac"/>
    <property type="match status" value="1"/>
</dbReference>
<keyword evidence="4 8" id="KW-0812">Transmembrane</keyword>
<keyword evidence="11" id="KW-1185">Reference proteome</keyword>
<feature type="domain" description="Glycosyltransferase 2-like" evidence="9">
    <location>
        <begin position="6"/>
        <end position="164"/>
    </location>
</feature>
<keyword evidence="1" id="KW-1003">Cell membrane</keyword>
<keyword evidence="5" id="KW-0448">Lipopolysaccharide biosynthesis</keyword>
<organism evidence="10 11">
    <name type="scientific">Patiriisocius hiemis</name>
    <dbReference type="NCBI Taxonomy" id="3075604"/>
    <lineage>
        <taxon>Bacteria</taxon>
        <taxon>Pseudomonadati</taxon>
        <taxon>Bacteroidota</taxon>
        <taxon>Flavobacteriia</taxon>
        <taxon>Flavobacteriales</taxon>
        <taxon>Flavobacteriaceae</taxon>
        <taxon>Patiriisocius</taxon>
    </lineage>
</organism>
<keyword evidence="6 8" id="KW-1133">Transmembrane helix</keyword>
<evidence type="ECO:0000256" key="4">
    <source>
        <dbReference type="ARBA" id="ARBA00022692"/>
    </source>
</evidence>